<keyword evidence="7 10" id="KW-0521">NADP</keyword>
<evidence type="ECO:0000256" key="10">
    <source>
        <dbReference type="PIRNR" id="PIRNR000108"/>
    </source>
</evidence>
<feature type="binding site" evidence="14">
    <location>
        <position position="81"/>
    </location>
    <ligand>
        <name>NADP(+)</name>
        <dbReference type="ChEBI" id="CHEBI:58349"/>
    </ligand>
</feature>
<gene>
    <name evidence="16" type="ORF">RDWZM_003143</name>
</gene>
<dbReference type="InterPro" id="IPR024084">
    <property type="entry name" value="IsoPropMal-DH-like_dom"/>
</dbReference>
<feature type="binding site" evidence="13">
    <location>
        <position position="251"/>
    </location>
    <ligand>
        <name>Mn(2+)</name>
        <dbReference type="ChEBI" id="CHEBI:29035"/>
    </ligand>
</feature>
<comment type="cofactor">
    <cofactor evidence="10 13">
        <name>Mg(2+)</name>
        <dbReference type="ChEBI" id="CHEBI:18420"/>
    </cofactor>
    <cofactor evidence="10 13">
        <name>Mn(2+)</name>
        <dbReference type="ChEBI" id="CHEBI:29035"/>
    </cofactor>
    <text evidence="10 13">Binds 1 Mg(2+) or Mn(2+) ion per subunit.</text>
</comment>
<comment type="catalytic activity">
    <reaction evidence="10">
        <text>D-threo-isocitrate + NADP(+) = 2-oxoglutarate + CO2 + NADPH</text>
        <dbReference type="Rhea" id="RHEA:19629"/>
        <dbReference type="ChEBI" id="CHEBI:15562"/>
        <dbReference type="ChEBI" id="CHEBI:16526"/>
        <dbReference type="ChEBI" id="CHEBI:16810"/>
        <dbReference type="ChEBI" id="CHEBI:57783"/>
        <dbReference type="ChEBI" id="CHEBI:58349"/>
        <dbReference type="EC" id="1.1.1.42"/>
    </reaction>
</comment>
<feature type="site" description="Critical for catalysis" evidence="11">
    <location>
        <position position="138"/>
    </location>
</feature>
<dbReference type="NCBIfam" id="TIGR00127">
    <property type="entry name" value="nadp_idh_euk"/>
    <property type="match status" value="1"/>
</dbReference>
<feature type="binding site" evidence="12">
    <location>
        <position position="108"/>
    </location>
    <ligand>
        <name>D-threo-isocitrate</name>
        <dbReference type="ChEBI" id="CHEBI:15562"/>
    </ligand>
</feature>
<evidence type="ECO:0000256" key="9">
    <source>
        <dbReference type="ARBA" id="ARBA00023211"/>
    </source>
</evidence>
<feature type="domain" description="Isopropylmalate dehydrogenase-like" evidence="15">
    <location>
        <begin position="8"/>
        <end position="401"/>
    </location>
</feature>
<keyword evidence="3" id="KW-0329">Glyoxylate bypass</keyword>
<dbReference type="SMART" id="SM01329">
    <property type="entry name" value="Iso_dh"/>
    <property type="match status" value="1"/>
</dbReference>
<reference evidence="16" key="1">
    <citation type="submission" date="2022-12" db="EMBL/GenBank/DDBJ databases">
        <title>Genome assemblies of Blomia tropicalis.</title>
        <authorList>
            <person name="Cui Y."/>
        </authorList>
    </citation>
    <scope>NUCLEOTIDE SEQUENCE</scope>
    <source>
        <tissue evidence="16">Adult mites</tissue>
    </source>
</reference>
<dbReference type="SUPFAM" id="SSF53659">
    <property type="entry name" value="Isocitrate/Isopropylmalate dehydrogenase-like"/>
    <property type="match status" value="1"/>
</dbReference>
<dbReference type="GO" id="GO:0051287">
    <property type="term" value="F:NAD binding"/>
    <property type="evidence" value="ECO:0007669"/>
    <property type="project" value="InterPro"/>
</dbReference>
<evidence type="ECO:0000259" key="15">
    <source>
        <dbReference type="SMART" id="SM01329"/>
    </source>
</evidence>
<evidence type="ECO:0000313" key="17">
    <source>
        <dbReference type="Proteomes" id="UP001142055"/>
    </source>
</evidence>
<name>A0A9Q0MEB6_BLOTA</name>
<organism evidence="16 17">
    <name type="scientific">Blomia tropicalis</name>
    <name type="common">Mite</name>
    <dbReference type="NCBI Taxonomy" id="40697"/>
    <lineage>
        <taxon>Eukaryota</taxon>
        <taxon>Metazoa</taxon>
        <taxon>Ecdysozoa</taxon>
        <taxon>Arthropoda</taxon>
        <taxon>Chelicerata</taxon>
        <taxon>Arachnida</taxon>
        <taxon>Acari</taxon>
        <taxon>Acariformes</taxon>
        <taxon>Sarcoptiformes</taxon>
        <taxon>Astigmata</taxon>
        <taxon>Glycyphagoidea</taxon>
        <taxon>Echimyopodidae</taxon>
        <taxon>Blomia</taxon>
    </lineage>
</organism>
<evidence type="ECO:0000256" key="7">
    <source>
        <dbReference type="ARBA" id="ARBA00022857"/>
    </source>
</evidence>
<dbReference type="EC" id="1.1.1.42" evidence="10"/>
<proteinExistence type="inferred from homology"/>
<dbReference type="GO" id="GO:0004450">
    <property type="term" value="F:isocitrate dehydrogenase (NADP+) activity"/>
    <property type="evidence" value="ECO:0007669"/>
    <property type="project" value="UniProtKB-EC"/>
</dbReference>
<dbReference type="GO" id="GO:0006102">
    <property type="term" value="P:isocitrate metabolic process"/>
    <property type="evidence" value="ECO:0007669"/>
    <property type="project" value="InterPro"/>
</dbReference>
<feature type="binding site" evidence="14">
    <location>
        <position position="259"/>
    </location>
    <ligand>
        <name>NADP(+)</name>
        <dbReference type="ChEBI" id="CHEBI:58349"/>
    </ligand>
</feature>
<keyword evidence="5 10" id="KW-0479">Metal-binding</keyword>
<keyword evidence="4 10" id="KW-0816">Tricarboxylic acid cycle</keyword>
<dbReference type="FunFam" id="3.40.718.10:FF:000002">
    <property type="entry name" value="Isocitrate dehydrogenase [NADP]"/>
    <property type="match status" value="1"/>
</dbReference>
<dbReference type="GO" id="GO:0006097">
    <property type="term" value="P:glyoxylate cycle"/>
    <property type="evidence" value="ECO:0007669"/>
    <property type="project" value="UniProtKB-KW"/>
</dbReference>
<evidence type="ECO:0000256" key="4">
    <source>
        <dbReference type="ARBA" id="ARBA00022532"/>
    </source>
</evidence>
<evidence type="ECO:0000256" key="3">
    <source>
        <dbReference type="ARBA" id="ARBA00022435"/>
    </source>
</evidence>
<evidence type="ECO:0000256" key="13">
    <source>
        <dbReference type="PIRSR" id="PIRSR000108-3"/>
    </source>
</evidence>
<dbReference type="PANTHER" id="PTHR11822">
    <property type="entry name" value="NADP-SPECIFIC ISOCITRATE DEHYDROGENASE"/>
    <property type="match status" value="1"/>
</dbReference>
<dbReference type="EMBL" id="JAPWDV010000001">
    <property type="protein sequence ID" value="KAJ6224598.1"/>
    <property type="molecule type" value="Genomic_DNA"/>
</dbReference>
<comment type="cofactor">
    <cofactor evidence="1">
        <name>Mn(2+)</name>
        <dbReference type="ChEBI" id="CHEBI:29035"/>
    </cofactor>
</comment>
<dbReference type="InterPro" id="IPR004790">
    <property type="entry name" value="Isocitrate_DH_NADP"/>
</dbReference>
<evidence type="ECO:0000313" key="16">
    <source>
        <dbReference type="EMBL" id="KAJ6224598.1"/>
    </source>
</evidence>
<keyword evidence="9 10" id="KW-0464">Manganese</keyword>
<keyword evidence="6 10" id="KW-0460">Magnesium</keyword>
<feature type="binding site" evidence="14">
    <location>
        <position position="327"/>
    </location>
    <ligand>
        <name>NADP(+)</name>
        <dbReference type="ChEBI" id="CHEBI:58349"/>
    </ligand>
</feature>
<feature type="binding site" evidence="12">
    <location>
        <begin position="93"/>
        <end position="99"/>
    </location>
    <ligand>
        <name>D-threo-isocitrate</name>
        <dbReference type="ChEBI" id="CHEBI:15562"/>
    </ligand>
</feature>
<dbReference type="AlphaFoldDB" id="A0A9Q0MEB6"/>
<comment type="caution">
    <text evidence="16">The sequence shown here is derived from an EMBL/GenBank/DDBJ whole genome shotgun (WGS) entry which is preliminary data.</text>
</comment>
<dbReference type="PIRSF" id="PIRSF000108">
    <property type="entry name" value="IDH_NADP"/>
    <property type="match status" value="1"/>
</dbReference>
<dbReference type="GO" id="GO:0000287">
    <property type="term" value="F:magnesium ion binding"/>
    <property type="evidence" value="ECO:0007669"/>
    <property type="project" value="InterPro"/>
</dbReference>
<feature type="binding site" evidence="14">
    <location>
        <begin position="309"/>
        <end position="314"/>
    </location>
    <ligand>
        <name>NADP(+)</name>
        <dbReference type="ChEBI" id="CHEBI:58349"/>
    </ligand>
</feature>
<dbReference type="PANTHER" id="PTHR11822:SF21">
    <property type="entry name" value="ISOCITRATE DEHYDROGENASE [NADP], MITOCHONDRIAL"/>
    <property type="match status" value="1"/>
</dbReference>
<sequence length="412" mass="46343">MAKIPCGPVVEMQGDEMTRIIWDLIKEKLILPFLDVELHFFDLSIQNRDATNDQVTIDAANAILKYNVGVKCATITPDEKRVEEFGLKKMWKSPNGTIRNILGGTVFREPIICQNIPRLVTGWVKPIIVGRHAFGDQYKATDFVVPGNGKLEIKFVPADGSEPITHEVYDFKDGGGVSLSMYNTDKSITDFAHSSFKYALQRNYPLYLSTKNTILKKYDGRFKDIFQEIYDKEYKQKFEASSIWYEHRLIDDMVAQSMKSDGGFVWACKNYDGDVQSDSVAQGYGSLGMMTSVLICPDGKTIESEAAHGTVTRHYRFHQQGKETSTNPIASIFAWTRGLLHRAKLDSQPALANFASKLEKVCVDTIEAGYMTKDLAICVKGSANAITRSDYLNTFEFLDKLAENLRAELSKN</sequence>
<comment type="similarity">
    <text evidence="2 10">Belongs to the isocitrate and isopropylmalate dehydrogenases family.</text>
</comment>
<dbReference type="Pfam" id="PF00180">
    <property type="entry name" value="Iso_dh"/>
    <property type="match status" value="1"/>
</dbReference>
<evidence type="ECO:0000256" key="12">
    <source>
        <dbReference type="PIRSR" id="PIRSR000108-2"/>
    </source>
</evidence>
<keyword evidence="8 10" id="KW-0560">Oxidoreductase</keyword>
<evidence type="ECO:0000256" key="14">
    <source>
        <dbReference type="PIRSR" id="PIRSR000108-4"/>
    </source>
</evidence>
<dbReference type="Gene3D" id="3.40.718.10">
    <property type="entry name" value="Isopropylmalate Dehydrogenase"/>
    <property type="match status" value="1"/>
</dbReference>
<evidence type="ECO:0000256" key="8">
    <source>
        <dbReference type="ARBA" id="ARBA00023002"/>
    </source>
</evidence>
<evidence type="ECO:0000256" key="1">
    <source>
        <dbReference type="ARBA" id="ARBA00001936"/>
    </source>
</evidence>
<dbReference type="GO" id="GO:0005777">
    <property type="term" value="C:peroxisome"/>
    <property type="evidence" value="ECO:0007669"/>
    <property type="project" value="TreeGrafter"/>
</dbReference>
<dbReference type="InterPro" id="IPR019818">
    <property type="entry name" value="IsoCit/isopropylmalate_DH_CS"/>
</dbReference>
<dbReference type="Proteomes" id="UP001142055">
    <property type="component" value="Chromosome 1"/>
</dbReference>
<dbReference type="GO" id="GO:0005829">
    <property type="term" value="C:cytosol"/>
    <property type="evidence" value="ECO:0007669"/>
    <property type="project" value="TreeGrafter"/>
</dbReference>
<dbReference type="NCBIfam" id="NF006156">
    <property type="entry name" value="PRK08299.1"/>
    <property type="match status" value="1"/>
</dbReference>
<dbReference type="PROSITE" id="PS00470">
    <property type="entry name" value="IDH_IMDH"/>
    <property type="match status" value="1"/>
</dbReference>
<protein>
    <recommendedName>
        <fullName evidence="10">Isocitrate dehydrogenase [NADP]</fullName>
        <ecNumber evidence="10">1.1.1.42</ecNumber>
    </recommendedName>
</protein>
<feature type="binding site" evidence="13">
    <location>
        <position position="274"/>
    </location>
    <ligand>
        <name>Mn(2+)</name>
        <dbReference type="ChEBI" id="CHEBI:29035"/>
    </ligand>
</feature>
<evidence type="ECO:0000256" key="11">
    <source>
        <dbReference type="PIRSR" id="PIRSR000108-1"/>
    </source>
</evidence>
<feature type="binding site" evidence="12">
    <location>
        <position position="76"/>
    </location>
    <ligand>
        <name>D-threo-isocitrate</name>
        <dbReference type="ChEBI" id="CHEBI:15562"/>
    </ligand>
</feature>
<dbReference type="GO" id="GO:0006739">
    <property type="term" value="P:NADP+ metabolic process"/>
    <property type="evidence" value="ECO:0007669"/>
    <property type="project" value="TreeGrafter"/>
</dbReference>
<evidence type="ECO:0000256" key="6">
    <source>
        <dbReference type="ARBA" id="ARBA00022842"/>
    </source>
</evidence>
<dbReference type="OMA" id="HGTVQRH"/>
<evidence type="ECO:0000256" key="5">
    <source>
        <dbReference type="ARBA" id="ARBA00022723"/>
    </source>
</evidence>
<dbReference type="GO" id="GO:0006099">
    <property type="term" value="P:tricarboxylic acid cycle"/>
    <property type="evidence" value="ECO:0007669"/>
    <property type="project" value="UniProtKB-KW"/>
</dbReference>
<feature type="binding site" evidence="12">
    <location>
        <position position="131"/>
    </location>
    <ligand>
        <name>D-threo-isocitrate</name>
        <dbReference type="ChEBI" id="CHEBI:15562"/>
    </ligand>
</feature>
<accession>A0A9Q0MEB6</accession>
<evidence type="ECO:0000256" key="2">
    <source>
        <dbReference type="ARBA" id="ARBA00007769"/>
    </source>
</evidence>
<dbReference type="GO" id="GO:0005739">
    <property type="term" value="C:mitochondrion"/>
    <property type="evidence" value="ECO:0007669"/>
    <property type="project" value="TreeGrafter"/>
</dbReference>
<feature type="binding site" evidence="14">
    <location>
        <begin position="74"/>
        <end position="76"/>
    </location>
    <ligand>
        <name>NADP(+)</name>
        <dbReference type="ChEBI" id="CHEBI:58349"/>
    </ligand>
</feature>
<feature type="site" description="Critical for catalysis" evidence="11">
    <location>
        <position position="211"/>
    </location>
</feature>
<keyword evidence="17" id="KW-1185">Reference proteome</keyword>